<accession>A0AAJ0F6I1</accession>
<dbReference type="Gene3D" id="1.25.10.10">
    <property type="entry name" value="Leucine-rich Repeat Variant"/>
    <property type="match status" value="1"/>
</dbReference>
<sequence length="985" mass="110693">MAPTKPVPVAEHKIERTPEYEKFIEELRAFHADRGTTFDPEPKMGNTNVDLLQLFNYIVENGGYDKVSEEKLMWRKMCENLGLMRHNAPADAYTLKQIFYKQLAAYEIKTIHKKTPPPPEILELTTAKGGSLLTRTLENYQARAKAEKDESGDDGTPSRERQANDTPSSARASRGLREAPAPRVPFYPETSSSRQTRHASGQQPGAASTPAANSPAQSAQHGHSNAATPHSQPNHQMNRDRGATNYRESYSWPAHSSASDIMNLAIHQYQLPAPQPMPLRIVDTPLNNPERFPGRHRLLRQAQAQGPTSTAALLRQTLPPSVMEGPNIYERCLLSLRSGIRSEQAFALNHLVKISYERGDKYKFSQFIGLADGLVEFALGVGNLFYNIDWTICNDPEVDEFEDGELDGINGTPDILERIARLEPKAVHDNFQPSEFTDHISMVTEAVLTIRNMVMLPENAVFMAEFPPLQDLLCILLHLPDLDVALELKHSALDIAEQITPFLLSSDHPLYRTLLAQLNSTDRGTILTALRAISRIAMNHATETNKLAGVPHSVLRNLMEWLLLNDDELLDACLDFLYQYTAIVPNLDNLIQATNIENLVAQLVRLLSHGAKRGVREYVVSDAMVRYDNEEARALDNVRSIPKDLLEELVAMEEPDRCYQWLKCFFEEDPESNITQIAVWQAYNTAFLEPLKKQGRGMINAAEFIRNISTVYQAAGAQILREVGPQGETQRFIIKGIRSRLSPLNLDGRPYSQCRWVPPPGGTPCHAWLIDARSMWDHILVDHIGEKSLDGEGNKVFRNHDGLFACHWEHCYKYPKPTQLNLFQLMAHLKMHINNELATSSPQENKSAAADAQTPSSRNKRNKGRVVEPAKVLHLAYEETASQRDERLPNAPPQAAGIPLSAVLILRNIARNIGKTEAEEAIIKKREQLQEARELGQIGSLDDSSDATEGYKERLFRLVKARLGEVFVENRVLTKDLTQLLQLLD</sequence>
<dbReference type="GO" id="GO:0006355">
    <property type="term" value="P:regulation of DNA-templated transcription"/>
    <property type="evidence" value="ECO:0007669"/>
    <property type="project" value="InterPro"/>
</dbReference>
<dbReference type="GO" id="GO:0016586">
    <property type="term" value="C:RSC-type complex"/>
    <property type="evidence" value="ECO:0007669"/>
    <property type="project" value="TreeGrafter"/>
</dbReference>
<evidence type="ECO:0000313" key="8">
    <source>
        <dbReference type="EMBL" id="KAK1755697.1"/>
    </source>
</evidence>
<feature type="region of interest" description="Disordered" evidence="5">
    <location>
        <begin position="142"/>
        <end position="241"/>
    </location>
</feature>
<evidence type="ECO:0000256" key="1">
    <source>
        <dbReference type="ARBA" id="ARBA00022853"/>
    </source>
</evidence>
<reference evidence="8" key="1">
    <citation type="submission" date="2023-06" db="EMBL/GenBank/DDBJ databases">
        <title>Genome-scale phylogeny and comparative genomics of the fungal order Sordariales.</title>
        <authorList>
            <consortium name="Lawrence Berkeley National Laboratory"/>
            <person name="Hensen N."/>
            <person name="Bonometti L."/>
            <person name="Westerberg I."/>
            <person name="Brannstrom I.O."/>
            <person name="Guillou S."/>
            <person name="Cros-Aarteil S."/>
            <person name="Calhoun S."/>
            <person name="Haridas S."/>
            <person name="Kuo A."/>
            <person name="Mondo S."/>
            <person name="Pangilinan J."/>
            <person name="Riley R."/>
            <person name="Labutti K."/>
            <person name="Andreopoulos B."/>
            <person name="Lipzen A."/>
            <person name="Chen C."/>
            <person name="Yanf M."/>
            <person name="Daum C."/>
            <person name="Ng V."/>
            <person name="Clum A."/>
            <person name="Steindorff A."/>
            <person name="Ohm R."/>
            <person name="Martin F."/>
            <person name="Silar P."/>
            <person name="Natvig D."/>
            <person name="Lalanne C."/>
            <person name="Gautier V."/>
            <person name="Ament-Velasquez S.L."/>
            <person name="Kruys A."/>
            <person name="Hutchinson M.I."/>
            <person name="Powell A.J."/>
            <person name="Barry K."/>
            <person name="Miller A.N."/>
            <person name="Grigoriev I.V."/>
            <person name="Debuchy R."/>
            <person name="Gladieux P."/>
            <person name="Thoren M.H."/>
            <person name="Johannesson H."/>
        </authorList>
    </citation>
    <scope>NUCLEOTIDE SEQUENCE</scope>
    <source>
        <strain evidence="8">PSN4</strain>
    </source>
</reference>
<gene>
    <name evidence="8" type="ORF">QBC47DRAFT_452203</name>
</gene>
<proteinExistence type="predicted"/>
<dbReference type="CDD" id="cd16100">
    <property type="entry name" value="ARID"/>
    <property type="match status" value="1"/>
</dbReference>
<evidence type="ECO:0000256" key="5">
    <source>
        <dbReference type="SAM" id="MobiDB-lite"/>
    </source>
</evidence>
<dbReference type="InterPro" id="IPR036431">
    <property type="entry name" value="ARID_dom_sf"/>
</dbReference>
<dbReference type="AlphaFoldDB" id="A0AAJ0F6I1"/>
<comment type="caution">
    <text evidence="8">The sequence shown here is derived from an EMBL/GenBank/DDBJ whole genome shotgun (WGS) entry which is preliminary data.</text>
</comment>
<organism evidence="8 9">
    <name type="scientific">Echria macrotheca</name>
    <dbReference type="NCBI Taxonomy" id="438768"/>
    <lineage>
        <taxon>Eukaryota</taxon>
        <taxon>Fungi</taxon>
        <taxon>Dikarya</taxon>
        <taxon>Ascomycota</taxon>
        <taxon>Pezizomycotina</taxon>
        <taxon>Sordariomycetes</taxon>
        <taxon>Sordariomycetidae</taxon>
        <taxon>Sordariales</taxon>
        <taxon>Schizotheciaceae</taxon>
        <taxon>Echria</taxon>
    </lineage>
</organism>
<dbReference type="GO" id="GO:0003677">
    <property type="term" value="F:DNA binding"/>
    <property type="evidence" value="ECO:0007669"/>
    <property type="project" value="InterPro"/>
</dbReference>
<feature type="domain" description="RFX-type winged-helix" evidence="7">
    <location>
        <begin position="658"/>
        <end position="741"/>
    </location>
</feature>
<dbReference type="PANTHER" id="PTHR22970">
    <property type="entry name" value="AT-RICH INTERACTIVE DOMAIN-CONTAINING PROTEIN 2"/>
    <property type="match status" value="1"/>
</dbReference>
<dbReference type="FunFam" id="1.10.150.60:FF:000021">
    <property type="entry name" value="Chromatin structure-remodeling complex subunit rsc9"/>
    <property type="match status" value="1"/>
</dbReference>
<keyword evidence="4" id="KW-0539">Nucleus</keyword>
<dbReference type="Gene3D" id="1.10.150.60">
    <property type="entry name" value="ARID DNA-binding domain"/>
    <property type="match status" value="1"/>
</dbReference>
<dbReference type="PROSITE" id="PS51011">
    <property type="entry name" value="ARID"/>
    <property type="match status" value="1"/>
</dbReference>
<evidence type="ECO:0000256" key="2">
    <source>
        <dbReference type="ARBA" id="ARBA00023015"/>
    </source>
</evidence>
<dbReference type="InterPro" id="IPR052406">
    <property type="entry name" value="Chromatin_Remodeling_Comp"/>
</dbReference>
<evidence type="ECO:0000259" key="6">
    <source>
        <dbReference type="PROSITE" id="PS51011"/>
    </source>
</evidence>
<dbReference type="EMBL" id="MU839833">
    <property type="protein sequence ID" value="KAK1755697.1"/>
    <property type="molecule type" value="Genomic_DNA"/>
</dbReference>
<dbReference type="Pfam" id="PF01388">
    <property type="entry name" value="ARID"/>
    <property type="match status" value="1"/>
</dbReference>
<evidence type="ECO:0000313" key="9">
    <source>
        <dbReference type="Proteomes" id="UP001239445"/>
    </source>
</evidence>
<evidence type="ECO:0000256" key="3">
    <source>
        <dbReference type="ARBA" id="ARBA00023163"/>
    </source>
</evidence>
<dbReference type="SUPFAM" id="SSF46774">
    <property type="entry name" value="ARID-like"/>
    <property type="match status" value="1"/>
</dbReference>
<dbReference type="SMART" id="SM01014">
    <property type="entry name" value="ARID"/>
    <property type="match status" value="1"/>
</dbReference>
<feature type="region of interest" description="Disordered" evidence="5">
    <location>
        <begin position="839"/>
        <end position="865"/>
    </location>
</feature>
<dbReference type="InterPro" id="IPR016024">
    <property type="entry name" value="ARM-type_fold"/>
</dbReference>
<feature type="domain" description="ARID" evidence="6">
    <location>
        <begin position="17"/>
        <end position="111"/>
    </location>
</feature>
<dbReference type="InterPro" id="IPR011989">
    <property type="entry name" value="ARM-like"/>
</dbReference>
<evidence type="ECO:0000259" key="7">
    <source>
        <dbReference type="PROSITE" id="PS51526"/>
    </source>
</evidence>
<dbReference type="SUPFAM" id="SSF48371">
    <property type="entry name" value="ARM repeat"/>
    <property type="match status" value="1"/>
</dbReference>
<dbReference type="InterPro" id="IPR001606">
    <property type="entry name" value="ARID_dom"/>
</dbReference>
<dbReference type="PROSITE" id="PS51526">
    <property type="entry name" value="RFX_DBD"/>
    <property type="match status" value="1"/>
</dbReference>
<protein>
    <recommendedName>
        <fullName evidence="10">RSC complex subunit Rsc9</fullName>
    </recommendedName>
</protein>
<keyword evidence="1" id="KW-0156">Chromatin regulator</keyword>
<keyword evidence="9" id="KW-1185">Reference proteome</keyword>
<name>A0AAJ0F6I1_9PEZI</name>
<feature type="compositionally biased region" description="Polar residues" evidence="5">
    <location>
        <begin position="189"/>
        <end position="236"/>
    </location>
</feature>
<dbReference type="InterPro" id="IPR003150">
    <property type="entry name" value="DNA-bd_RFX"/>
</dbReference>
<dbReference type="GO" id="GO:0006325">
    <property type="term" value="P:chromatin organization"/>
    <property type="evidence" value="ECO:0007669"/>
    <property type="project" value="UniProtKB-KW"/>
</dbReference>
<keyword evidence="2" id="KW-0805">Transcription regulation</keyword>
<dbReference type="SMART" id="SM00501">
    <property type="entry name" value="BRIGHT"/>
    <property type="match status" value="1"/>
</dbReference>
<keyword evidence="3" id="KW-0804">Transcription</keyword>
<evidence type="ECO:0008006" key="10">
    <source>
        <dbReference type="Google" id="ProtNLM"/>
    </source>
</evidence>
<dbReference type="Proteomes" id="UP001239445">
    <property type="component" value="Unassembled WGS sequence"/>
</dbReference>
<dbReference type="PANTHER" id="PTHR22970:SF14">
    <property type="entry name" value="AT-RICH INTERACTIVE DOMAIN-CONTAINING PROTEIN 2"/>
    <property type="match status" value="1"/>
</dbReference>
<evidence type="ECO:0000256" key="4">
    <source>
        <dbReference type="ARBA" id="ARBA00023242"/>
    </source>
</evidence>